<organism evidence="1 2">
    <name type="scientific">Thiothrix eikelboomii</name>
    <dbReference type="NCBI Taxonomy" id="92487"/>
    <lineage>
        <taxon>Bacteria</taxon>
        <taxon>Pseudomonadati</taxon>
        <taxon>Pseudomonadota</taxon>
        <taxon>Gammaproteobacteria</taxon>
        <taxon>Thiotrichales</taxon>
        <taxon>Thiotrichaceae</taxon>
        <taxon>Thiothrix</taxon>
    </lineage>
</organism>
<dbReference type="Proteomes" id="UP000190460">
    <property type="component" value="Unassembled WGS sequence"/>
</dbReference>
<evidence type="ECO:0000313" key="2">
    <source>
        <dbReference type="Proteomes" id="UP000190460"/>
    </source>
</evidence>
<name>A0A1T4XBA7_9GAMM</name>
<keyword evidence="2" id="KW-1185">Reference proteome</keyword>
<dbReference type="EMBL" id="FUYB01000014">
    <property type="protein sequence ID" value="SKA86445.1"/>
    <property type="molecule type" value="Genomic_DNA"/>
</dbReference>
<proteinExistence type="predicted"/>
<dbReference type="AlphaFoldDB" id="A0A1T4XBA7"/>
<protein>
    <submittedName>
        <fullName evidence="1">Uncharacterized protein</fullName>
    </submittedName>
</protein>
<reference evidence="1 2" key="1">
    <citation type="submission" date="2017-02" db="EMBL/GenBank/DDBJ databases">
        <authorList>
            <person name="Peterson S.W."/>
        </authorList>
    </citation>
    <scope>NUCLEOTIDE SEQUENCE [LARGE SCALE GENOMIC DNA]</scope>
    <source>
        <strain evidence="1 2">ATCC 49788</strain>
    </source>
</reference>
<gene>
    <name evidence="1" type="ORF">SAMN02745130_02714</name>
</gene>
<evidence type="ECO:0000313" key="1">
    <source>
        <dbReference type="EMBL" id="SKA86445.1"/>
    </source>
</evidence>
<sequence length="65" mass="7115">MVFQLQLCLPKYCSMPLHTVLKALAGRNLQGLFCLHFANLPALDPPSLQRGKMSLAGFNSAVKTL</sequence>
<accession>A0A1T4XBA7</accession>